<feature type="transmembrane region" description="Helical" evidence="25">
    <location>
        <begin position="370"/>
        <end position="389"/>
    </location>
</feature>
<dbReference type="SUPFAM" id="SSF63712">
    <property type="entry name" value="Nicotinic receptor ligand binding domain-like"/>
    <property type="match status" value="1"/>
</dbReference>
<dbReference type="EMBL" id="VZSE01013751">
    <property type="protein sequence ID" value="NWX65739.1"/>
    <property type="molecule type" value="Genomic_DNA"/>
</dbReference>
<organism evidence="28 29">
    <name type="scientific">Promerops cafer</name>
    <name type="common">Cape sugarbird</name>
    <dbReference type="NCBI Taxonomy" id="254652"/>
    <lineage>
        <taxon>Eukaryota</taxon>
        <taxon>Metazoa</taxon>
        <taxon>Chordata</taxon>
        <taxon>Craniata</taxon>
        <taxon>Vertebrata</taxon>
        <taxon>Euteleostomi</taxon>
        <taxon>Archelosauria</taxon>
        <taxon>Archosauria</taxon>
        <taxon>Dinosauria</taxon>
        <taxon>Saurischia</taxon>
        <taxon>Theropoda</taxon>
        <taxon>Coelurosauria</taxon>
        <taxon>Aves</taxon>
        <taxon>Neognathae</taxon>
        <taxon>Neoaves</taxon>
        <taxon>Telluraves</taxon>
        <taxon>Australaves</taxon>
        <taxon>Passeriformes</taxon>
        <taxon>Passeroidea</taxon>
        <taxon>Nectariniidae</taxon>
        <taxon>Promerops</taxon>
    </lineage>
</organism>
<dbReference type="GO" id="GO:0034707">
    <property type="term" value="C:chloride channel complex"/>
    <property type="evidence" value="ECO:0007669"/>
    <property type="project" value="UniProtKB-KW"/>
</dbReference>
<keyword evidence="1 25" id="KW-0813">Transport</keyword>
<feature type="transmembrane region" description="Helical" evidence="25">
    <location>
        <begin position="195"/>
        <end position="215"/>
    </location>
</feature>
<dbReference type="GO" id="GO:0005230">
    <property type="term" value="F:extracellular ligand-gated monoatomic ion channel activity"/>
    <property type="evidence" value="ECO:0007669"/>
    <property type="project" value="InterPro"/>
</dbReference>
<evidence type="ECO:0000256" key="20">
    <source>
        <dbReference type="ARBA" id="ARBA00058949"/>
    </source>
</evidence>
<dbReference type="InterPro" id="IPR006028">
    <property type="entry name" value="GABAA/Glycine_rcpt"/>
</dbReference>
<comment type="subunit">
    <text evidence="22">Heteropentamer, formed by a combination of alpha (GABRA1-6), beta (GABRB1-3), gamma (GABRG1-3), delta (GABRD), epsilon (GABRE), rho (GABRR1-3), pi (GABRP) and theta (GABRQ) chains, each subunit exhibiting distinct physiological and pharmacological properties.</text>
</comment>
<evidence type="ECO:0000256" key="9">
    <source>
        <dbReference type="ARBA" id="ARBA00023139"/>
    </source>
</evidence>
<keyword evidence="8 25" id="KW-0472">Membrane</keyword>
<dbReference type="PRINTS" id="PR00252">
    <property type="entry name" value="NRIONCHANNEL"/>
</dbReference>
<evidence type="ECO:0000313" key="28">
    <source>
        <dbReference type="EMBL" id="NWX65739.1"/>
    </source>
</evidence>
<evidence type="ECO:0000256" key="13">
    <source>
        <dbReference type="ARBA" id="ARBA00023180"/>
    </source>
</evidence>
<reference evidence="28 29" key="1">
    <citation type="submission" date="2019-09" db="EMBL/GenBank/DDBJ databases">
        <title>Bird 10,000 Genomes (B10K) Project - Family phase.</title>
        <authorList>
            <person name="Zhang G."/>
        </authorList>
    </citation>
    <scope>NUCLEOTIDE SEQUENCE [LARGE SCALE GENOMIC DNA]</scope>
    <source>
        <strain evidence="28">B10K-UC-030-53</strain>
    </source>
</reference>
<dbReference type="FunFam" id="2.70.170.10:FF:000003">
    <property type="entry name" value="Putative gamma-aminobutyric acid receptor subunit gamma-2"/>
    <property type="match status" value="1"/>
</dbReference>
<dbReference type="GO" id="GO:0005254">
    <property type="term" value="F:chloride channel activity"/>
    <property type="evidence" value="ECO:0007669"/>
    <property type="project" value="UniProtKB-KW"/>
</dbReference>
<evidence type="ECO:0000256" key="23">
    <source>
        <dbReference type="ARBA" id="ARBA00073032"/>
    </source>
</evidence>
<keyword evidence="2" id="KW-1003">Cell membrane</keyword>
<feature type="transmembrane region" description="Helical" evidence="25">
    <location>
        <begin position="222"/>
        <end position="244"/>
    </location>
</feature>
<keyword evidence="14" id="KW-0868">Chloride</keyword>
<evidence type="ECO:0000256" key="14">
    <source>
        <dbReference type="ARBA" id="ARBA00023214"/>
    </source>
</evidence>
<dbReference type="CDD" id="cd19054">
    <property type="entry name" value="LGIC_TM_GABAAR_gamma"/>
    <property type="match status" value="1"/>
</dbReference>
<evidence type="ECO:0000256" key="1">
    <source>
        <dbReference type="ARBA" id="ARBA00022448"/>
    </source>
</evidence>
<dbReference type="NCBIfam" id="TIGR00860">
    <property type="entry name" value="LIC"/>
    <property type="match status" value="1"/>
</dbReference>
<evidence type="ECO:0000256" key="19">
    <source>
        <dbReference type="ARBA" id="ARBA00034104"/>
    </source>
</evidence>
<evidence type="ECO:0000256" key="8">
    <source>
        <dbReference type="ARBA" id="ARBA00023136"/>
    </source>
</evidence>
<evidence type="ECO:0000256" key="24">
    <source>
        <dbReference type="ARBA" id="ARBA00078610"/>
    </source>
</evidence>
<protein>
    <recommendedName>
        <fullName evidence="23">Gamma-aminobutyric acid receptor subunit gamma-3</fullName>
    </recommendedName>
    <alternativeName>
        <fullName evidence="24">GABA(A) receptor subunit gamma-3</fullName>
    </alternativeName>
</protein>
<accession>A0A7K6Y3A5</accession>
<evidence type="ECO:0000256" key="15">
    <source>
        <dbReference type="ARBA" id="ARBA00023257"/>
    </source>
</evidence>
<feature type="non-terminal residue" evidence="28">
    <location>
        <position position="1"/>
    </location>
</feature>
<evidence type="ECO:0000256" key="4">
    <source>
        <dbReference type="ARBA" id="ARBA00022729"/>
    </source>
</evidence>
<keyword evidence="15" id="KW-0628">Postsynaptic cell membrane</keyword>
<keyword evidence="5 25" id="KW-1133">Transmembrane helix</keyword>
<evidence type="ECO:0000256" key="25">
    <source>
        <dbReference type="RuleBase" id="RU000687"/>
    </source>
</evidence>
<evidence type="ECO:0000259" key="27">
    <source>
        <dbReference type="Pfam" id="PF02932"/>
    </source>
</evidence>
<dbReference type="InterPro" id="IPR006029">
    <property type="entry name" value="Neurotrans-gated_channel_TM"/>
</dbReference>
<evidence type="ECO:0000256" key="7">
    <source>
        <dbReference type="ARBA" id="ARBA00023065"/>
    </source>
</evidence>
<dbReference type="PROSITE" id="PS00236">
    <property type="entry name" value="NEUROTR_ION_CHANNEL"/>
    <property type="match status" value="1"/>
</dbReference>
<evidence type="ECO:0000256" key="16">
    <source>
        <dbReference type="ARBA" id="ARBA00023286"/>
    </source>
</evidence>
<dbReference type="InterPro" id="IPR036734">
    <property type="entry name" value="Neur_chan_lig-bd_sf"/>
</dbReference>
<dbReference type="Proteomes" id="UP000587587">
    <property type="component" value="Unassembled WGS sequence"/>
</dbReference>
<proteinExistence type="inferred from homology"/>
<name>A0A7K6Y3A5_9PASE</name>
<feature type="transmembrane region" description="Helical" evidence="25">
    <location>
        <begin position="165"/>
        <end position="189"/>
    </location>
</feature>
<comment type="caution">
    <text evidence="28">The sequence shown here is derived from an EMBL/GenBank/DDBJ whole genome shotgun (WGS) entry which is preliminary data.</text>
</comment>
<evidence type="ECO:0000313" key="29">
    <source>
        <dbReference type="Proteomes" id="UP000587587"/>
    </source>
</evidence>
<keyword evidence="4" id="KW-0732">Signal</keyword>
<gene>
    <name evidence="28" type="primary">Gabrg3</name>
    <name evidence="28" type="ORF">PROCAF_R04678</name>
</gene>
<evidence type="ECO:0000256" key="2">
    <source>
        <dbReference type="ARBA" id="ARBA00022475"/>
    </source>
</evidence>
<feature type="non-terminal residue" evidence="28">
    <location>
        <position position="390"/>
    </location>
</feature>
<dbReference type="GO" id="GO:0004890">
    <property type="term" value="F:GABA-A receptor activity"/>
    <property type="evidence" value="ECO:0007669"/>
    <property type="project" value="InterPro"/>
</dbReference>
<keyword evidence="10" id="KW-1015">Disulfide bond</keyword>
<dbReference type="PANTHER" id="PTHR18945">
    <property type="entry name" value="NEUROTRANSMITTER GATED ION CHANNEL"/>
    <property type="match status" value="1"/>
</dbReference>
<dbReference type="InterPro" id="IPR001390">
    <property type="entry name" value="GABAAa_rcpt"/>
</dbReference>
<dbReference type="FunFam" id="1.20.58.390:FF:000006">
    <property type="entry name" value="Putative gamma-aminobutyric acid receptor subunit gamma-2"/>
    <property type="match status" value="1"/>
</dbReference>
<dbReference type="InterPro" id="IPR006202">
    <property type="entry name" value="Neur_chan_lig-bd"/>
</dbReference>
<evidence type="ECO:0000256" key="17">
    <source>
        <dbReference type="ARBA" id="ARBA00023288"/>
    </source>
</evidence>
<evidence type="ECO:0000256" key="21">
    <source>
        <dbReference type="ARBA" id="ARBA00061119"/>
    </source>
</evidence>
<evidence type="ECO:0000256" key="11">
    <source>
        <dbReference type="ARBA" id="ARBA00023170"/>
    </source>
</evidence>
<evidence type="ECO:0000256" key="22">
    <source>
        <dbReference type="ARBA" id="ARBA00064898"/>
    </source>
</evidence>
<evidence type="ECO:0000256" key="6">
    <source>
        <dbReference type="ARBA" id="ARBA00023018"/>
    </source>
</evidence>
<feature type="domain" description="Neurotransmitter-gated ion-channel ligand-binding" evidence="26">
    <location>
        <begin position="2"/>
        <end position="165"/>
    </location>
</feature>
<evidence type="ECO:0000256" key="10">
    <source>
        <dbReference type="ARBA" id="ARBA00023157"/>
    </source>
</evidence>
<dbReference type="InterPro" id="IPR038050">
    <property type="entry name" value="Neuro_actylchol_rec"/>
</dbReference>
<dbReference type="Gene3D" id="2.70.170.10">
    <property type="entry name" value="Neurotransmitter-gated ion-channel ligand-binding domain"/>
    <property type="match status" value="1"/>
</dbReference>
<dbReference type="InterPro" id="IPR036719">
    <property type="entry name" value="Neuro-gated_channel_TM_sf"/>
</dbReference>
<keyword evidence="12" id="KW-0869">Chloride channel</keyword>
<keyword evidence="17" id="KW-0449">Lipoprotein</keyword>
<keyword evidence="11" id="KW-0675">Receptor</keyword>
<evidence type="ECO:0000256" key="3">
    <source>
        <dbReference type="ARBA" id="ARBA00022692"/>
    </source>
</evidence>
<dbReference type="PRINTS" id="PR00253">
    <property type="entry name" value="GABAARECEPTR"/>
</dbReference>
<evidence type="ECO:0000256" key="5">
    <source>
        <dbReference type="ARBA" id="ARBA00022989"/>
    </source>
</evidence>
<dbReference type="PRINTS" id="PR01079">
    <property type="entry name" value="GABAARALPHA"/>
</dbReference>
<comment type="subcellular location">
    <subcellularLocation>
        <location evidence="19">Postsynaptic cell membrane</location>
        <topology evidence="19">Multi-pass membrane protein</topology>
    </subcellularLocation>
</comment>
<comment type="function">
    <text evidence="20">Gamma subunit of the heteropentameric ligand-gated chloride channel gated by gamma-aminobutyric acid (GABA), a major inhibitory neurotransmitter in the brain. GABA-gated chloride channels, also named GABA(A) receptors (GABAAR), consist of five subunits arranged around a central pore and contain GABA active binding site(s) located at the alpha and beta subunit interface(s). When activated by GABA, GABAARs selectively allow the flow of chloride across the cell membrane down their electrochemical gradient.</text>
</comment>
<sequence length="390" mass="45677">SQEYQIDIFFAQTWTDSRLRFNSTMKILTLNSNMVGLIWIPDTIFRNSKTAEAHWITTPNQLLRIWNDGKILYTLRLTINAECQLQLHNFPMDEHSCPLIFSSYGYPKEEMVYRWRKNSVEAADQKSWRLYQFDFMGLRNTSEIVKTSAGDYVVMTIYFDLSRRMGYFTIQTYIPCILTVVLSWVSFWIKKDATPARTALGITTVLTMTTLSTIARKSLPRVSYVTAMDLFVTVCFLFVFAALMEYATLNYYSSCRKPNCTKKKKSVRWEDLNFFSCASQSADIQETCQTVAFFFSPQNYSVLDMRPPTTVITLNNAMYWQDFEDACVYECLDGKDCQSFFCCYEECKSGSWRRGRIHIDILELDSYSRVFFPTSFLLFNLVYWVGYLYL</sequence>
<dbReference type="GO" id="GO:0045211">
    <property type="term" value="C:postsynaptic membrane"/>
    <property type="evidence" value="ECO:0007669"/>
    <property type="project" value="UniProtKB-SubCell"/>
</dbReference>
<dbReference type="Pfam" id="PF02932">
    <property type="entry name" value="Neur_chan_memb"/>
    <property type="match status" value="1"/>
</dbReference>
<keyword evidence="6" id="KW-0770">Synapse</keyword>
<evidence type="ECO:0000256" key="18">
    <source>
        <dbReference type="ARBA" id="ARBA00023303"/>
    </source>
</evidence>
<keyword evidence="29" id="KW-1185">Reference proteome</keyword>
<keyword evidence="13" id="KW-0325">Glycoprotein</keyword>
<keyword evidence="16" id="KW-1071">Ligand-gated ion channel</keyword>
<evidence type="ECO:0000256" key="12">
    <source>
        <dbReference type="ARBA" id="ARBA00023173"/>
    </source>
</evidence>
<dbReference type="Gene3D" id="1.20.58.390">
    <property type="entry name" value="Neurotransmitter-gated ion-channel transmembrane domain"/>
    <property type="match status" value="1"/>
</dbReference>
<keyword evidence="7 25" id="KW-0406">Ion transport</keyword>
<dbReference type="SUPFAM" id="SSF90112">
    <property type="entry name" value="Neurotransmitter-gated ion-channel transmembrane pore"/>
    <property type="match status" value="1"/>
</dbReference>
<feature type="domain" description="Neurotransmitter-gated ion-channel transmembrane" evidence="27">
    <location>
        <begin position="172"/>
        <end position="384"/>
    </location>
</feature>
<comment type="similarity">
    <text evidence="21">Belongs to the ligand-gated ion channel (TC 1.A.9) family. Gamma-aminobutyric acid receptor (TC 1.A.9.5) subfamily. GABRG3 sub-subfamily.</text>
</comment>
<keyword evidence="9" id="KW-0564">Palmitate</keyword>
<dbReference type="InterPro" id="IPR006201">
    <property type="entry name" value="Neur_channel"/>
</dbReference>
<keyword evidence="3 25" id="KW-0812">Transmembrane</keyword>
<dbReference type="InterPro" id="IPR018000">
    <property type="entry name" value="Neurotransmitter_ion_chnl_CS"/>
</dbReference>
<dbReference type="Pfam" id="PF02931">
    <property type="entry name" value="Neur_chan_LBD"/>
    <property type="match status" value="1"/>
</dbReference>
<dbReference type="AlphaFoldDB" id="A0A7K6Y3A5"/>
<keyword evidence="18 25" id="KW-0407">Ion channel</keyword>
<evidence type="ECO:0000259" key="26">
    <source>
        <dbReference type="Pfam" id="PF02931"/>
    </source>
</evidence>